<dbReference type="InterPro" id="IPR050204">
    <property type="entry name" value="AraC_XylS_family_regulators"/>
</dbReference>
<reference evidence="5" key="1">
    <citation type="submission" date="2021-11" db="EMBL/GenBank/DDBJ databases">
        <authorList>
            <person name="Rodrigo-Torres L."/>
            <person name="Arahal R. D."/>
            <person name="Lucena T."/>
        </authorList>
    </citation>
    <scope>NUCLEOTIDE SEQUENCE</scope>
    <source>
        <strain evidence="5">CECT 7928</strain>
    </source>
</reference>
<dbReference type="Pfam" id="PF12833">
    <property type="entry name" value="HTH_18"/>
    <property type="match status" value="1"/>
</dbReference>
<dbReference type="PROSITE" id="PS01124">
    <property type="entry name" value="HTH_ARAC_FAMILY_2"/>
    <property type="match status" value="1"/>
</dbReference>
<name>A0ABN8E389_9VIBR</name>
<dbReference type="PRINTS" id="PR00032">
    <property type="entry name" value="HTHARAC"/>
</dbReference>
<keyword evidence="3" id="KW-0804">Transcription</keyword>
<dbReference type="PANTHER" id="PTHR46796">
    <property type="entry name" value="HTH-TYPE TRANSCRIPTIONAL ACTIVATOR RHAS-RELATED"/>
    <property type="match status" value="1"/>
</dbReference>
<accession>A0ABN8E389</accession>
<proteinExistence type="predicted"/>
<protein>
    <submittedName>
        <fullName evidence="5">HTH-type transcriptional activator RhaS</fullName>
    </submittedName>
</protein>
<gene>
    <name evidence="5" type="primary">rhaS_4</name>
    <name evidence="5" type="ORF">VMF7928_01352</name>
</gene>
<dbReference type="InterPro" id="IPR018060">
    <property type="entry name" value="HTH_AraC"/>
</dbReference>
<evidence type="ECO:0000256" key="2">
    <source>
        <dbReference type="ARBA" id="ARBA00023125"/>
    </source>
</evidence>
<evidence type="ECO:0000313" key="6">
    <source>
        <dbReference type="Proteomes" id="UP000838748"/>
    </source>
</evidence>
<evidence type="ECO:0000256" key="3">
    <source>
        <dbReference type="ARBA" id="ARBA00023163"/>
    </source>
</evidence>
<sequence length="276" mass="30895">MNTGENNLQLDKYKIADSVEHDIRPAQLVTLPSYMDCHDHDYTQVVIGLNGQAEFEVQGSGNKIGPGQGCVVSHGLDHAFGSLSQYSDILVVNLAKPSENEPENLKKFNDISSSDVYFSLDLRVSRLICSLVEELRISPDDLYLSRACCDTVIALLLRHSKTKPIPARESRFDMDAIDSYIERHLSQKITVTQLAGSVYLGESQFFYLFKEKFGVTPHQYVLSKRMEKAKYLIENSGLSLGQISELTGFSGQSTFSHSFAKLIGLSPSQYRKTRNK</sequence>
<dbReference type="PANTHER" id="PTHR46796:SF10">
    <property type="entry name" value="TRANSCRIPTIONAL ACTIVATOR FEAR"/>
    <property type="match status" value="1"/>
</dbReference>
<dbReference type="Proteomes" id="UP000838748">
    <property type="component" value="Unassembled WGS sequence"/>
</dbReference>
<keyword evidence="2" id="KW-0238">DNA-binding</keyword>
<feature type="domain" description="HTH araC/xylS-type" evidence="4">
    <location>
        <begin position="175"/>
        <end position="273"/>
    </location>
</feature>
<evidence type="ECO:0000259" key="4">
    <source>
        <dbReference type="PROSITE" id="PS01124"/>
    </source>
</evidence>
<keyword evidence="6" id="KW-1185">Reference proteome</keyword>
<keyword evidence="1" id="KW-0805">Transcription regulation</keyword>
<dbReference type="InterPro" id="IPR018062">
    <property type="entry name" value="HTH_AraC-typ_CS"/>
</dbReference>
<dbReference type="EMBL" id="CAKLDM010000001">
    <property type="protein sequence ID" value="CAH0537799.1"/>
    <property type="molecule type" value="Genomic_DNA"/>
</dbReference>
<dbReference type="Gene3D" id="1.10.10.60">
    <property type="entry name" value="Homeodomain-like"/>
    <property type="match status" value="2"/>
</dbReference>
<dbReference type="PROSITE" id="PS00041">
    <property type="entry name" value="HTH_ARAC_FAMILY_1"/>
    <property type="match status" value="1"/>
</dbReference>
<dbReference type="InterPro" id="IPR014710">
    <property type="entry name" value="RmlC-like_jellyroll"/>
</dbReference>
<evidence type="ECO:0000313" key="5">
    <source>
        <dbReference type="EMBL" id="CAH0537799.1"/>
    </source>
</evidence>
<dbReference type="SUPFAM" id="SSF46689">
    <property type="entry name" value="Homeodomain-like"/>
    <property type="match status" value="2"/>
</dbReference>
<evidence type="ECO:0000256" key="1">
    <source>
        <dbReference type="ARBA" id="ARBA00023015"/>
    </source>
</evidence>
<dbReference type="SMART" id="SM00342">
    <property type="entry name" value="HTH_ARAC"/>
    <property type="match status" value="1"/>
</dbReference>
<dbReference type="InterPro" id="IPR020449">
    <property type="entry name" value="Tscrpt_reg_AraC-type_HTH"/>
</dbReference>
<dbReference type="Gene3D" id="2.60.120.10">
    <property type="entry name" value="Jelly Rolls"/>
    <property type="match status" value="1"/>
</dbReference>
<organism evidence="5 6">
    <name type="scientific">Vibrio marisflavi CECT 7928</name>
    <dbReference type="NCBI Taxonomy" id="634439"/>
    <lineage>
        <taxon>Bacteria</taxon>
        <taxon>Pseudomonadati</taxon>
        <taxon>Pseudomonadota</taxon>
        <taxon>Gammaproteobacteria</taxon>
        <taxon>Vibrionales</taxon>
        <taxon>Vibrionaceae</taxon>
        <taxon>Vibrio</taxon>
    </lineage>
</organism>
<dbReference type="InterPro" id="IPR009057">
    <property type="entry name" value="Homeodomain-like_sf"/>
</dbReference>
<comment type="caution">
    <text evidence="5">The sequence shown here is derived from an EMBL/GenBank/DDBJ whole genome shotgun (WGS) entry which is preliminary data.</text>
</comment>